<dbReference type="GO" id="GO:0010181">
    <property type="term" value="F:FMN binding"/>
    <property type="evidence" value="ECO:0007669"/>
    <property type="project" value="TreeGrafter"/>
</dbReference>
<organism evidence="5">
    <name type="scientific">Salpingoeca rosetta (strain ATCC 50818 / BSB-021)</name>
    <dbReference type="NCBI Taxonomy" id="946362"/>
    <lineage>
        <taxon>Eukaryota</taxon>
        <taxon>Choanoflagellata</taxon>
        <taxon>Craspedida</taxon>
        <taxon>Salpingoecidae</taxon>
        <taxon>Salpingoeca</taxon>
    </lineage>
</organism>
<dbReference type="SUPFAM" id="SSF52507">
    <property type="entry name" value="Homo-oligomeric flavin-containing Cys decarboxylases, HFCD"/>
    <property type="match status" value="1"/>
</dbReference>
<dbReference type="GO" id="GO:0004633">
    <property type="term" value="F:phosphopantothenoylcysteine decarboxylase activity"/>
    <property type="evidence" value="ECO:0007669"/>
    <property type="project" value="TreeGrafter"/>
</dbReference>
<dbReference type="EMBL" id="GL832958">
    <property type="protein sequence ID" value="EGD80802.1"/>
    <property type="molecule type" value="Genomic_DNA"/>
</dbReference>
<dbReference type="RefSeq" id="XP_004997363.1">
    <property type="nucleotide sequence ID" value="XM_004997306.1"/>
</dbReference>
<dbReference type="KEGG" id="sre:PTSG_11718"/>
<evidence type="ECO:0000313" key="5">
    <source>
        <dbReference type="Proteomes" id="UP000007799"/>
    </source>
</evidence>
<evidence type="ECO:0000259" key="3">
    <source>
        <dbReference type="Pfam" id="PF02441"/>
    </source>
</evidence>
<dbReference type="OMA" id="KGLACGD"/>
<dbReference type="STRING" id="946362.F2U074"/>
<dbReference type="eggNOG" id="KOG0672">
    <property type="taxonomic scope" value="Eukaryota"/>
</dbReference>
<keyword evidence="5" id="KW-1185">Reference proteome</keyword>
<dbReference type="PANTHER" id="PTHR14359">
    <property type="entry name" value="HOMO-OLIGOMERIC FLAVIN CONTAINING CYS DECARBOXYLASE FAMILY"/>
    <property type="match status" value="1"/>
</dbReference>
<evidence type="ECO:0000256" key="1">
    <source>
        <dbReference type="ARBA" id="ARBA00022993"/>
    </source>
</evidence>
<dbReference type="Gene3D" id="3.40.50.1950">
    <property type="entry name" value="Flavin prenyltransferase-like"/>
    <property type="match status" value="1"/>
</dbReference>
<dbReference type="InterPro" id="IPR003382">
    <property type="entry name" value="Flavoprotein"/>
</dbReference>
<dbReference type="InterPro" id="IPR036551">
    <property type="entry name" value="Flavin_trans-like"/>
</dbReference>
<proteinExistence type="inferred from homology"/>
<sequence>MDESRDSVEQGGRQPLHVLVGCTGSVATIKVPELVEKLRASTTADGRAIEVKVVATHRALHFVVSQEVGGIVTDLDEWESWKRMGDSVLHIELRKWADIFVIAPLSANTLAKISNGLCDNLLTCVTRAWNFSKPMIVCPAMNTFMWQHPATAGQYRASFSRSPSTTPAIPCGYLPRLRPDRQGALAAVDTIVNVVLDCADDVKEPSNHDATL</sequence>
<keyword evidence="1" id="KW-0173">Coenzyme A biosynthesis</keyword>
<dbReference type="GeneID" id="16077960"/>
<dbReference type="AlphaFoldDB" id="F2U074"/>
<dbReference type="GO" id="GO:0015937">
    <property type="term" value="P:coenzyme A biosynthetic process"/>
    <property type="evidence" value="ECO:0007669"/>
    <property type="project" value="UniProtKB-KW"/>
</dbReference>
<comment type="similarity">
    <text evidence="2">Belongs to the HFCD (homooligomeric flavin containing Cys decarboxylase) superfamily.</text>
</comment>
<dbReference type="PANTHER" id="PTHR14359:SF6">
    <property type="entry name" value="PHOSPHOPANTOTHENOYLCYSTEINE DECARBOXYLASE"/>
    <property type="match status" value="1"/>
</dbReference>
<dbReference type="GO" id="GO:0071513">
    <property type="term" value="C:phosphopantothenoylcysteine decarboxylase complex"/>
    <property type="evidence" value="ECO:0007669"/>
    <property type="project" value="TreeGrafter"/>
</dbReference>
<dbReference type="Proteomes" id="UP000007799">
    <property type="component" value="Unassembled WGS sequence"/>
</dbReference>
<evidence type="ECO:0000313" key="4">
    <source>
        <dbReference type="EMBL" id="EGD80802.1"/>
    </source>
</evidence>
<dbReference type="OrthoDB" id="1532798at2759"/>
<evidence type="ECO:0000256" key="2">
    <source>
        <dbReference type="ARBA" id="ARBA00038350"/>
    </source>
</evidence>
<dbReference type="Pfam" id="PF02441">
    <property type="entry name" value="Flavoprotein"/>
    <property type="match status" value="1"/>
</dbReference>
<feature type="domain" description="Flavoprotein" evidence="3">
    <location>
        <begin position="17"/>
        <end position="197"/>
    </location>
</feature>
<accession>F2U074</accession>
<protein>
    <submittedName>
        <fullName evidence="4">Phosphopantothenoylcysteine decarboxylase</fullName>
    </submittedName>
</protein>
<dbReference type="FunCoup" id="F2U074">
    <property type="interactions" value="395"/>
</dbReference>
<reference evidence="4" key="1">
    <citation type="submission" date="2009-08" db="EMBL/GenBank/DDBJ databases">
        <title>Annotation of Salpingoeca rosetta.</title>
        <authorList>
            <consortium name="The Broad Institute Genome Sequencing Platform"/>
            <person name="Russ C."/>
            <person name="Cuomo C."/>
            <person name="Burger G."/>
            <person name="Gray M.W."/>
            <person name="Holland P.W.H."/>
            <person name="King N."/>
            <person name="Lang F.B.F."/>
            <person name="Roger A.J."/>
            <person name="Ruiz-Trillo I."/>
            <person name="Young S.K."/>
            <person name="Zeng Q."/>
            <person name="Gargeya S."/>
            <person name="Alvarado L."/>
            <person name="Berlin A."/>
            <person name="Chapman S.B."/>
            <person name="Chen Z."/>
            <person name="Freedman E."/>
            <person name="Gellesch M."/>
            <person name="Goldberg J."/>
            <person name="Griggs A."/>
            <person name="Gujja S."/>
            <person name="Heilman E."/>
            <person name="Heiman D."/>
            <person name="Howarth C."/>
            <person name="Mehta T."/>
            <person name="Neiman D."/>
            <person name="Pearson M."/>
            <person name="Roberts A."/>
            <person name="Saif S."/>
            <person name="Shea T."/>
            <person name="Shenoy N."/>
            <person name="Sisk P."/>
            <person name="Stolte C."/>
            <person name="Sykes S."/>
            <person name="White J."/>
            <person name="Yandava C."/>
            <person name="Haas B."/>
            <person name="Nusbaum C."/>
            <person name="Birren B."/>
        </authorList>
    </citation>
    <scope>NUCLEOTIDE SEQUENCE [LARGE SCALE GENOMIC DNA]</scope>
    <source>
        <strain evidence="4">ATCC 50818</strain>
    </source>
</reference>
<name>F2U074_SALR5</name>
<dbReference type="InParanoid" id="F2U074"/>
<gene>
    <name evidence="4" type="ORF">PTSG_11718</name>
</gene>